<keyword evidence="1" id="KW-0472">Membrane</keyword>
<evidence type="ECO:0000313" key="3">
    <source>
        <dbReference type="Proteomes" id="UP000756132"/>
    </source>
</evidence>
<dbReference type="AlphaFoldDB" id="A0A9Q8UVN0"/>
<dbReference type="Proteomes" id="UP000756132">
    <property type="component" value="Chromosome 11"/>
</dbReference>
<sequence length="213" mass="25647">MLKVYRLVDPLILECPHMRSLYQTRTFTHLIASHSKSNKSNYLITTYTIARTHNPEHRHRAIYKINHHQQYHDTPHPTQANLTTTSNLKMYRPMYTSPLTRECIPWSQLSFKERMNSDEAKIDLRNLNIMIFFVLPMLFMFCALGYYRRRGDWYKRRVQALEEGIEKMDKGQQDWVDLGPNLEGRKKLIRQLEEGRRWCEDMVQHYRSNDVLQ</sequence>
<evidence type="ECO:0008006" key="4">
    <source>
        <dbReference type="Google" id="ProtNLM"/>
    </source>
</evidence>
<proteinExistence type="predicted"/>
<reference evidence="2" key="1">
    <citation type="submission" date="2021-12" db="EMBL/GenBank/DDBJ databases">
        <authorList>
            <person name="Zaccaron A."/>
            <person name="Stergiopoulos I."/>
        </authorList>
    </citation>
    <scope>NUCLEOTIDE SEQUENCE</scope>
    <source>
        <strain evidence="2">Race5_Kim</strain>
    </source>
</reference>
<evidence type="ECO:0000256" key="1">
    <source>
        <dbReference type="SAM" id="Phobius"/>
    </source>
</evidence>
<evidence type="ECO:0000313" key="2">
    <source>
        <dbReference type="EMBL" id="UJO24085.1"/>
    </source>
</evidence>
<dbReference type="KEGG" id="ffu:CLAFUR5_13049"/>
<protein>
    <recommendedName>
        <fullName evidence="4">Transmembrane protein</fullName>
    </recommendedName>
</protein>
<dbReference type="RefSeq" id="XP_047768451.1">
    <property type="nucleotide sequence ID" value="XM_047912197.1"/>
</dbReference>
<gene>
    <name evidence="2" type="ORF">CLAFUR5_13049</name>
</gene>
<dbReference type="GeneID" id="71992927"/>
<keyword evidence="1" id="KW-0812">Transmembrane</keyword>
<keyword evidence="3" id="KW-1185">Reference proteome</keyword>
<organism evidence="2 3">
    <name type="scientific">Passalora fulva</name>
    <name type="common">Tomato leaf mold</name>
    <name type="synonym">Cladosporium fulvum</name>
    <dbReference type="NCBI Taxonomy" id="5499"/>
    <lineage>
        <taxon>Eukaryota</taxon>
        <taxon>Fungi</taxon>
        <taxon>Dikarya</taxon>
        <taxon>Ascomycota</taxon>
        <taxon>Pezizomycotina</taxon>
        <taxon>Dothideomycetes</taxon>
        <taxon>Dothideomycetidae</taxon>
        <taxon>Mycosphaerellales</taxon>
        <taxon>Mycosphaerellaceae</taxon>
        <taxon>Fulvia</taxon>
    </lineage>
</organism>
<dbReference type="EMBL" id="CP090173">
    <property type="protein sequence ID" value="UJO24085.1"/>
    <property type="molecule type" value="Genomic_DNA"/>
</dbReference>
<reference evidence="2" key="2">
    <citation type="journal article" date="2022" name="Microb. Genom.">
        <title>A chromosome-scale genome assembly of the tomato pathogen Cladosporium fulvum reveals a compartmentalized genome architecture and the presence of a dispensable chromosome.</title>
        <authorList>
            <person name="Zaccaron A.Z."/>
            <person name="Chen L.H."/>
            <person name="Samaras A."/>
            <person name="Stergiopoulos I."/>
        </authorList>
    </citation>
    <scope>NUCLEOTIDE SEQUENCE</scope>
    <source>
        <strain evidence="2">Race5_Kim</strain>
    </source>
</reference>
<keyword evidence="1" id="KW-1133">Transmembrane helix</keyword>
<dbReference type="OrthoDB" id="10649759at2759"/>
<name>A0A9Q8UVN0_PASFU</name>
<accession>A0A9Q8UVN0</accession>
<feature type="transmembrane region" description="Helical" evidence="1">
    <location>
        <begin position="127"/>
        <end position="147"/>
    </location>
</feature>